<dbReference type="Gene3D" id="2.115.10.20">
    <property type="entry name" value="Glycosyl hydrolase domain, family 43"/>
    <property type="match status" value="1"/>
</dbReference>
<dbReference type="Pfam" id="PF04041">
    <property type="entry name" value="Glyco_hydro_130"/>
    <property type="match status" value="1"/>
</dbReference>
<dbReference type="InterPro" id="IPR007184">
    <property type="entry name" value="Mannoside_phosphorylase"/>
</dbReference>
<protein>
    <submittedName>
        <fullName evidence="4">Glycosidase</fullName>
    </submittedName>
</protein>
<dbReference type="PIRSF" id="PIRSF016202">
    <property type="entry name" value="PH1107"/>
    <property type="match status" value="1"/>
</dbReference>
<dbReference type="GO" id="GO:0016798">
    <property type="term" value="F:hydrolase activity, acting on glycosyl bonds"/>
    <property type="evidence" value="ECO:0007669"/>
    <property type="project" value="UniProtKB-KW"/>
</dbReference>
<keyword evidence="2" id="KW-0808">Transferase</keyword>
<keyword evidence="1" id="KW-0328">Glycosyltransferase</keyword>
<dbReference type="AlphaFoldDB" id="A0A523QHN3"/>
<dbReference type="CDD" id="cd18615">
    <property type="entry name" value="GH130"/>
    <property type="match status" value="1"/>
</dbReference>
<dbReference type="SUPFAM" id="SSF75005">
    <property type="entry name" value="Arabinanase/levansucrase/invertase"/>
    <property type="match status" value="1"/>
</dbReference>
<dbReference type="Proteomes" id="UP000320781">
    <property type="component" value="Unassembled WGS sequence"/>
</dbReference>
<reference evidence="4 5" key="1">
    <citation type="submission" date="2019-03" db="EMBL/GenBank/DDBJ databases">
        <title>Metabolic potential of uncultured bacteria and archaea associated with petroleum seepage in deep-sea sediments.</title>
        <authorList>
            <person name="Dong X."/>
            <person name="Hubert C."/>
        </authorList>
    </citation>
    <scope>NUCLEOTIDE SEQUENCE [LARGE SCALE GENOMIC DNA]</scope>
    <source>
        <strain evidence="4">E44_bin92</strain>
    </source>
</reference>
<evidence type="ECO:0000313" key="5">
    <source>
        <dbReference type="Proteomes" id="UP000320781"/>
    </source>
</evidence>
<gene>
    <name evidence="4" type="ORF">E3J95_05405</name>
</gene>
<accession>A0A523QHN3</accession>
<dbReference type="EMBL" id="SOKU01000265">
    <property type="protein sequence ID" value="TES85031.1"/>
    <property type="molecule type" value="Genomic_DNA"/>
</dbReference>
<evidence type="ECO:0000313" key="4">
    <source>
        <dbReference type="EMBL" id="TES85031.1"/>
    </source>
</evidence>
<dbReference type="PANTHER" id="PTHR34106">
    <property type="entry name" value="GLYCOSIDASE"/>
    <property type="match status" value="1"/>
</dbReference>
<dbReference type="GO" id="GO:0016757">
    <property type="term" value="F:glycosyltransferase activity"/>
    <property type="evidence" value="ECO:0007669"/>
    <property type="project" value="UniProtKB-KW"/>
</dbReference>
<organism evidence="4 5">
    <name type="scientific">Aerophobetes bacterium</name>
    <dbReference type="NCBI Taxonomy" id="2030807"/>
    <lineage>
        <taxon>Bacteria</taxon>
        <taxon>Candidatus Aerophobota</taxon>
    </lineage>
</organism>
<keyword evidence="4" id="KW-0326">Glycosidase</keyword>
<name>A0A523QHN3_UNCAE</name>
<keyword evidence="4" id="KW-0378">Hydrolase</keyword>
<proteinExistence type="inferred from homology"/>
<dbReference type="InterPro" id="IPR023296">
    <property type="entry name" value="Glyco_hydro_beta-prop_sf"/>
</dbReference>
<sequence length="316" mass="35486">MSDAASNGDVRSLFHRYPGNPILTPSLWPYPANAVFNPAATEFQGETLLLVRVEALRGCSQLPVASSKVGTRDWRISPGPTLQPDDGFQEEQYGLEDPRIVYLSEEGKYAITYVSFSSESPLISLALTEDFNSFHRVGSLLPPEDKDACLFPRRFKDRFVLIHRPVIRSEAHIWICFSPDLRHWGDHRVVIARRARWWDCHKVGLGTQPIETPDGWLIIYHGVRVAASGSLYRVGLALLDLEKPWKVISRSEQWVLSPTTPYEQVGDVPGVVFPTGAVLDRNSNQLRIYYGAADKVVALATADLGEIIDFLKECRL</sequence>
<evidence type="ECO:0000256" key="1">
    <source>
        <dbReference type="ARBA" id="ARBA00022676"/>
    </source>
</evidence>
<comment type="caution">
    <text evidence="4">The sequence shown here is derived from an EMBL/GenBank/DDBJ whole genome shotgun (WGS) entry which is preliminary data.</text>
</comment>
<comment type="similarity">
    <text evidence="3">Belongs to the glycosyl hydrolase 130 family.</text>
</comment>
<evidence type="ECO:0000256" key="3">
    <source>
        <dbReference type="ARBA" id="ARBA00024356"/>
    </source>
</evidence>
<dbReference type="PANTHER" id="PTHR34106:SF5">
    <property type="entry name" value="GLYCOSIDASE"/>
    <property type="match status" value="1"/>
</dbReference>
<evidence type="ECO:0000256" key="2">
    <source>
        <dbReference type="ARBA" id="ARBA00022679"/>
    </source>
</evidence>